<feature type="domain" description="Erythromycin biosynthesis protein CIII-like C-terminal" evidence="3">
    <location>
        <begin position="299"/>
        <end position="410"/>
    </location>
</feature>
<gene>
    <name evidence="4" type="ORF">DA792_17665</name>
</gene>
<accession>A0A2R4M6N3</accession>
<sequence>MTKPIIALFPEASFGSALNCVGIAQDLQRYGAIPVFLCHPGFNGVFAEYGFKEYQLPATAPSQPQTEDTWQSFVTAHVAHFNQDPMAQLHSYVAPTWDAIVDTAIRAEDGLETLLKRIKPAGIVLDNVIMFPAIANAGVPWVRVVSCTETEIPDAHVPPYLSGMAADDPARPAFEAAYLEITAPAHHRYNVFRGQRGLPPLPAGLFLEPSPYLNLLLAPTAIRHDRVVPLDERLFVFLEGCVREEAQFDPPPLPVNEGPIVYMSFGSLGAIDTELFARMIEVFATIPARFFVNVGGFLESYSQVPDNVYLGSWFPQPSIVSQADLFIHHGGNNSYCEAMYFGVPSLVMPYCWDGHDNGLRAEQTGTGAFLQRNDWTPEQLREVISALLGDTAMLAHLKTISEQMKATPGTRIAAQSILTVIS</sequence>
<evidence type="ECO:0000313" key="4">
    <source>
        <dbReference type="EMBL" id="AVW92692.1"/>
    </source>
</evidence>
<keyword evidence="2 4" id="KW-0808">Transferase</keyword>
<dbReference type="Pfam" id="PF06722">
    <property type="entry name" value="EryCIII-like_C"/>
    <property type="match status" value="1"/>
</dbReference>
<proteinExistence type="predicted"/>
<dbReference type="Proteomes" id="UP000241447">
    <property type="component" value="Chromosome"/>
</dbReference>
<dbReference type="OrthoDB" id="139086at2"/>
<evidence type="ECO:0000313" key="5">
    <source>
        <dbReference type="Proteomes" id="UP000241447"/>
    </source>
</evidence>
<dbReference type="InterPro" id="IPR002213">
    <property type="entry name" value="UDP_glucos_trans"/>
</dbReference>
<dbReference type="CDD" id="cd03784">
    <property type="entry name" value="GT1_Gtf-like"/>
    <property type="match status" value="1"/>
</dbReference>
<dbReference type="RefSeq" id="WP_107721612.1">
    <property type="nucleotide sequence ID" value="NZ_CP028475.1"/>
</dbReference>
<dbReference type="KEGG" id="cbak:DA792_17665"/>
<dbReference type="GO" id="GO:0008194">
    <property type="term" value="F:UDP-glycosyltransferase activity"/>
    <property type="evidence" value="ECO:0007669"/>
    <property type="project" value="InterPro"/>
</dbReference>
<dbReference type="SUPFAM" id="SSF53756">
    <property type="entry name" value="UDP-Glycosyltransferase/glycogen phosphorylase"/>
    <property type="match status" value="1"/>
</dbReference>
<evidence type="ECO:0000256" key="1">
    <source>
        <dbReference type="ARBA" id="ARBA00022676"/>
    </source>
</evidence>
<dbReference type="GO" id="GO:0016758">
    <property type="term" value="F:hexosyltransferase activity"/>
    <property type="evidence" value="ECO:0007669"/>
    <property type="project" value="UniProtKB-ARBA"/>
</dbReference>
<dbReference type="AlphaFoldDB" id="A0A2R4M6N3"/>
<evidence type="ECO:0000259" key="3">
    <source>
        <dbReference type="Pfam" id="PF06722"/>
    </source>
</evidence>
<dbReference type="Gene3D" id="3.40.50.2000">
    <property type="entry name" value="Glycogen Phosphorylase B"/>
    <property type="match status" value="2"/>
</dbReference>
<reference evidence="4 5" key="1">
    <citation type="submission" date="2018-03" db="EMBL/GenBank/DDBJ databases">
        <title>The Complete Genome of Celeribacter baekdonensis strain LH4, a Thiosulfate-Oxidizing Alphaproteobacterium Isolated from Gulf of Mexico Continental Slope Sediments.</title>
        <authorList>
            <person name="Flood B.E."/>
            <person name="Bailey J.V."/>
            <person name="Leprich D."/>
        </authorList>
    </citation>
    <scope>NUCLEOTIDE SEQUENCE [LARGE SCALE GENOMIC DNA]</scope>
    <source>
        <strain evidence="4 5">LH4</strain>
    </source>
</reference>
<evidence type="ECO:0000256" key="2">
    <source>
        <dbReference type="ARBA" id="ARBA00022679"/>
    </source>
</evidence>
<protein>
    <submittedName>
        <fullName evidence="4">Glycosyl transferase family 1</fullName>
    </submittedName>
</protein>
<dbReference type="PANTHER" id="PTHR48043">
    <property type="entry name" value="EG:EG0003.4 PROTEIN-RELATED"/>
    <property type="match status" value="1"/>
</dbReference>
<dbReference type="PANTHER" id="PTHR48043:SF145">
    <property type="entry name" value="FI06409P-RELATED"/>
    <property type="match status" value="1"/>
</dbReference>
<dbReference type="InterPro" id="IPR050271">
    <property type="entry name" value="UDP-glycosyltransferase"/>
</dbReference>
<organism evidence="4 5">
    <name type="scientific">Celeribacter baekdonensis</name>
    <dbReference type="NCBI Taxonomy" id="875171"/>
    <lineage>
        <taxon>Bacteria</taxon>
        <taxon>Pseudomonadati</taxon>
        <taxon>Pseudomonadota</taxon>
        <taxon>Alphaproteobacteria</taxon>
        <taxon>Rhodobacterales</taxon>
        <taxon>Roseobacteraceae</taxon>
        <taxon>Celeribacter</taxon>
    </lineage>
</organism>
<dbReference type="InterPro" id="IPR010610">
    <property type="entry name" value="EryCIII-like_C"/>
</dbReference>
<dbReference type="EMBL" id="CP028475">
    <property type="protein sequence ID" value="AVW92692.1"/>
    <property type="molecule type" value="Genomic_DNA"/>
</dbReference>
<name>A0A2R4M6N3_9RHOB</name>
<keyword evidence="1" id="KW-0328">Glycosyltransferase</keyword>